<dbReference type="Proteomes" id="UP001595772">
    <property type="component" value="Unassembled WGS sequence"/>
</dbReference>
<dbReference type="NCBIfam" id="TIGR00786">
    <property type="entry name" value="dctM"/>
    <property type="match status" value="1"/>
</dbReference>
<keyword evidence="6 7" id="KW-0472">Membrane</keyword>
<feature type="transmembrane region" description="Helical" evidence="7">
    <location>
        <begin position="144"/>
        <end position="168"/>
    </location>
</feature>
<feature type="domain" description="TRAP C4-dicarboxylate transport system permease DctM subunit" evidence="8">
    <location>
        <begin position="8"/>
        <end position="418"/>
    </location>
</feature>
<comment type="caution">
    <text evidence="9">The sequence shown here is derived from an EMBL/GenBank/DDBJ whole genome shotgun (WGS) entry which is preliminary data.</text>
</comment>
<evidence type="ECO:0000256" key="5">
    <source>
        <dbReference type="ARBA" id="ARBA00022989"/>
    </source>
</evidence>
<gene>
    <name evidence="9" type="ORF">ACFOUV_07230</name>
</gene>
<keyword evidence="2" id="KW-1003">Cell membrane</keyword>
<evidence type="ECO:0000313" key="9">
    <source>
        <dbReference type="EMBL" id="MFC4023613.1"/>
    </source>
</evidence>
<dbReference type="RefSeq" id="WP_379496114.1">
    <property type="nucleotide sequence ID" value="NZ_JBHSAO010000004.1"/>
</dbReference>
<evidence type="ECO:0000259" key="8">
    <source>
        <dbReference type="Pfam" id="PF06808"/>
    </source>
</evidence>
<protein>
    <submittedName>
        <fullName evidence="9">TRAP transporter large permease</fullName>
    </submittedName>
</protein>
<feature type="transmembrane region" description="Helical" evidence="7">
    <location>
        <begin position="402"/>
        <end position="423"/>
    </location>
</feature>
<keyword evidence="10" id="KW-1185">Reference proteome</keyword>
<feature type="transmembrane region" description="Helical" evidence="7">
    <location>
        <begin position="244"/>
        <end position="267"/>
    </location>
</feature>
<sequence>MIMVIMLLTLVVALIIGIPAVFSMGIASLTYFVLDRGLFEIPDILIAQRTVFGLDSFTLLAIPLFLLVGKVMNESNVTTRLFDFAKALVGHLKGGMGQVNILASVIFAGMSGSATADAAGLGSVEIKAMNDANYPKKFSASITAASSLIGPIIPPSIPVVLYAIIAGVSVNKLLVAGIIPGILMAAALSIFVAIQATRNNFPTEARASLRKIARTAKKAFLPVLTPVILIGGVLTGVFTATEAAAVGALYAIILSTVIYRTISLSHLYQIFKSTMRDSAVIMVILGVANIFAWILIRERIPVTFANTITAITDNYYLVMGLCLIFLLLLGMFLSSIVSITIATPVLVPLIMEVGGDPLHFGIIMIVALMIGEITPPFGMVLFAITRVGELPYIELVRGVVPYIIPILIILIVLIVFPSLVTFLPDLFL</sequence>
<evidence type="ECO:0000256" key="7">
    <source>
        <dbReference type="SAM" id="Phobius"/>
    </source>
</evidence>
<keyword evidence="3" id="KW-0997">Cell inner membrane</keyword>
<feature type="transmembrane region" description="Helical" evidence="7">
    <location>
        <begin position="316"/>
        <end position="346"/>
    </location>
</feature>
<feature type="transmembrane region" description="Helical" evidence="7">
    <location>
        <begin position="174"/>
        <end position="198"/>
    </location>
</feature>
<evidence type="ECO:0000313" key="10">
    <source>
        <dbReference type="Proteomes" id="UP001595772"/>
    </source>
</evidence>
<accession>A0ABV8GUQ2</accession>
<evidence type="ECO:0000256" key="6">
    <source>
        <dbReference type="ARBA" id="ARBA00023136"/>
    </source>
</evidence>
<dbReference type="PIRSF" id="PIRSF006066">
    <property type="entry name" value="HI0050"/>
    <property type="match status" value="1"/>
</dbReference>
<feature type="transmembrane region" description="Helical" evidence="7">
    <location>
        <begin position="46"/>
        <end position="68"/>
    </location>
</feature>
<dbReference type="InterPro" id="IPR010656">
    <property type="entry name" value="DctM"/>
</dbReference>
<comment type="subcellular location">
    <subcellularLocation>
        <location evidence="1">Cell inner membrane</location>
        <topology evidence="1">Multi-pass membrane protein</topology>
    </subcellularLocation>
</comment>
<dbReference type="InterPro" id="IPR004681">
    <property type="entry name" value="TRAP_DctM"/>
</dbReference>
<keyword evidence="5 7" id="KW-1133">Transmembrane helix</keyword>
<dbReference type="PANTHER" id="PTHR33362">
    <property type="entry name" value="SIALIC ACID TRAP TRANSPORTER PERMEASE PROTEIN SIAT-RELATED"/>
    <property type="match status" value="1"/>
</dbReference>
<keyword evidence="4 7" id="KW-0812">Transmembrane</keyword>
<organism evidence="9 10">
    <name type="scientific">Oceanobacillus longus</name>
    <dbReference type="NCBI Taxonomy" id="930120"/>
    <lineage>
        <taxon>Bacteria</taxon>
        <taxon>Bacillati</taxon>
        <taxon>Bacillota</taxon>
        <taxon>Bacilli</taxon>
        <taxon>Bacillales</taxon>
        <taxon>Bacillaceae</taxon>
        <taxon>Oceanobacillus</taxon>
    </lineage>
</organism>
<evidence type="ECO:0000256" key="1">
    <source>
        <dbReference type="ARBA" id="ARBA00004429"/>
    </source>
</evidence>
<feature type="transmembrane region" description="Helical" evidence="7">
    <location>
        <begin position="279"/>
        <end position="296"/>
    </location>
</feature>
<dbReference type="Pfam" id="PF06808">
    <property type="entry name" value="DctM"/>
    <property type="match status" value="1"/>
</dbReference>
<feature type="transmembrane region" description="Helical" evidence="7">
    <location>
        <begin position="358"/>
        <end position="382"/>
    </location>
</feature>
<dbReference type="EMBL" id="JBHSAO010000004">
    <property type="protein sequence ID" value="MFC4023613.1"/>
    <property type="molecule type" value="Genomic_DNA"/>
</dbReference>
<evidence type="ECO:0000256" key="3">
    <source>
        <dbReference type="ARBA" id="ARBA00022519"/>
    </source>
</evidence>
<name>A0ABV8GUQ2_9BACI</name>
<reference evidence="10" key="1">
    <citation type="journal article" date="2019" name="Int. J. Syst. Evol. Microbiol.">
        <title>The Global Catalogue of Microorganisms (GCM) 10K type strain sequencing project: providing services to taxonomists for standard genome sequencing and annotation.</title>
        <authorList>
            <consortium name="The Broad Institute Genomics Platform"/>
            <consortium name="The Broad Institute Genome Sequencing Center for Infectious Disease"/>
            <person name="Wu L."/>
            <person name="Ma J."/>
        </authorList>
    </citation>
    <scope>NUCLEOTIDE SEQUENCE [LARGE SCALE GENOMIC DNA]</scope>
    <source>
        <strain evidence="10">IBRC-M 10703</strain>
    </source>
</reference>
<feature type="transmembrane region" description="Helical" evidence="7">
    <location>
        <begin position="219"/>
        <end position="238"/>
    </location>
</feature>
<proteinExistence type="predicted"/>
<evidence type="ECO:0000256" key="2">
    <source>
        <dbReference type="ARBA" id="ARBA00022475"/>
    </source>
</evidence>
<feature type="transmembrane region" description="Helical" evidence="7">
    <location>
        <begin position="7"/>
        <end position="34"/>
    </location>
</feature>
<evidence type="ECO:0000256" key="4">
    <source>
        <dbReference type="ARBA" id="ARBA00022692"/>
    </source>
</evidence>